<keyword evidence="6" id="KW-0464">Manganese</keyword>
<dbReference type="PROSITE" id="PS51462">
    <property type="entry name" value="NUDIX"/>
    <property type="match status" value="1"/>
</dbReference>
<dbReference type="SUPFAM" id="SSF55811">
    <property type="entry name" value="Nudix"/>
    <property type="match status" value="1"/>
</dbReference>
<evidence type="ECO:0000313" key="9">
    <source>
        <dbReference type="Proteomes" id="UP000231293"/>
    </source>
</evidence>
<comment type="cofactor">
    <cofactor evidence="1">
        <name>Mn(2+)</name>
        <dbReference type="ChEBI" id="CHEBI:29035"/>
    </cofactor>
</comment>
<keyword evidence="5" id="KW-0460">Magnesium</keyword>
<dbReference type="GO" id="GO:0046872">
    <property type="term" value="F:metal ion binding"/>
    <property type="evidence" value="ECO:0007669"/>
    <property type="project" value="UniProtKB-KW"/>
</dbReference>
<dbReference type="Pfam" id="PF00293">
    <property type="entry name" value="NUDIX"/>
    <property type="match status" value="1"/>
</dbReference>
<dbReference type="InterPro" id="IPR000086">
    <property type="entry name" value="NUDIX_hydrolase_dom"/>
</dbReference>
<protein>
    <recommendedName>
        <fullName evidence="7">Nudix hydrolase domain-containing protein</fullName>
    </recommendedName>
</protein>
<organism evidence="8 9">
    <name type="scientific">Snodgrassella alvi</name>
    <dbReference type="NCBI Taxonomy" id="1196083"/>
    <lineage>
        <taxon>Bacteria</taxon>
        <taxon>Pseudomonadati</taxon>
        <taxon>Pseudomonadota</taxon>
        <taxon>Betaproteobacteria</taxon>
        <taxon>Neisseriales</taxon>
        <taxon>Neisseriaceae</taxon>
        <taxon>Snodgrassella</taxon>
    </lineage>
</organism>
<comment type="caution">
    <text evidence="8">The sequence shown here is derived from an EMBL/GenBank/DDBJ whole genome shotgun (WGS) entry which is preliminary data.</text>
</comment>
<dbReference type="PROSITE" id="PS00893">
    <property type="entry name" value="NUDIX_BOX"/>
    <property type="match status" value="1"/>
</dbReference>
<dbReference type="CDD" id="cd03426">
    <property type="entry name" value="NUDIX_CoAse_Nudt7"/>
    <property type="match status" value="1"/>
</dbReference>
<dbReference type="AlphaFoldDB" id="A0A2N9WRU1"/>
<comment type="cofactor">
    <cofactor evidence="2">
        <name>Mg(2+)</name>
        <dbReference type="ChEBI" id="CHEBI:18420"/>
    </cofactor>
</comment>
<evidence type="ECO:0000256" key="3">
    <source>
        <dbReference type="ARBA" id="ARBA00022723"/>
    </source>
</evidence>
<keyword evidence="4" id="KW-0378">Hydrolase</keyword>
<keyword evidence="3" id="KW-0479">Metal-binding</keyword>
<dbReference type="Gene3D" id="3.90.79.10">
    <property type="entry name" value="Nucleoside Triphosphate Pyrophosphohydrolase"/>
    <property type="match status" value="1"/>
</dbReference>
<dbReference type="GO" id="GO:0010945">
    <property type="term" value="F:coenzyme A diphosphatase activity"/>
    <property type="evidence" value="ECO:0007669"/>
    <property type="project" value="InterPro"/>
</dbReference>
<evidence type="ECO:0000256" key="6">
    <source>
        <dbReference type="ARBA" id="ARBA00023211"/>
    </source>
</evidence>
<evidence type="ECO:0000313" key="8">
    <source>
        <dbReference type="EMBL" id="PIT13005.1"/>
    </source>
</evidence>
<dbReference type="PANTHER" id="PTHR12992">
    <property type="entry name" value="NUDIX HYDROLASE"/>
    <property type="match status" value="1"/>
</dbReference>
<reference evidence="8 9" key="1">
    <citation type="journal article" date="2017" name="MBio">
        <title>Type VI secretion-mediated competition in the bee gut microbiome.</title>
        <authorList>
            <person name="Steele M.I."/>
            <person name="Kwong W.K."/>
            <person name="Powell J.E."/>
            <person name="Whiteley M."/>
            <person name="Moran N.A."/>
        </authorList>
    </citation>
    <scope>NUCLEOTIDE SEQUENCE [LARGE SCALE GENOMIC DNA]</scope>
    <source>
        <strain evidence="8 9">App2-2</strain>
    </source>
</reference>
<dbReference type="InterPro" id="IPR015797">
    <property type="entry name" value="NUDIX_hydrolase-like_dom_sf"/>
</dbReference>
<name>A0A2N9WRU1_9NEIS</name>
<evidence type="ECO:0000256" key="5">
    <source>
        <dbReference type="ARBA" id="ARBA00022842"/>
    </source>
</evidence>
<dbReference type="PANTHER" id="PTHR12992:SF11">
    <property type="entry name" value="MITOCHONDRIAL COENZYME A DIPHOSPHATASE NUDT8"/>
    <property type="match status" value="1"/>
</dbReference>
<dbReference type="InterPro" id="IPR020084">
    <property type="entry name" value="NUDIX_hydrolase_CS"/>
</dbReference>
<proteinExistence type="predicted"/>
<dbReference type="Proteomes" id="UP000231293">
    <property type="component" value="Unassembled WGS sequence"/>
</dbReference>
<evidence type="ECO:0000256" key="1">
    <source>
        <dbReference type="ARBA" id="ARBA00001936"/>
    </source>
</evidence>
<gene>
    <name evidence="8" type="ORF">BGI32_11625</name>
</gene>
<feature type="domain" description="Nudix hydrolase" evidence="7">
    <location>
        <begin position="39"/>
        <end position="173"/>
    </location>
</feature>
<evidence type="ECO:0000256" key="4">
    <source>
        <dbReference type="ARBA" id="ARBA00022801"/>
    </source>
</evidence>
<dbReference type="InterPro" id="IPR045121">
    <property type="entry name" value="CoAse"/>
</dbReference>
<dbReference type="EMBL" id="MDVB01000110">
    <property type="protein sequence ID" value="PIT13005.1"/>
    <property type="molecule type" value="Genomic_DNA"/>
</dbReference>
<evidence type="ECO:0000259" key="7">
    <source>
        <dbReference type="PROSITE" id="PS51462"/>
    </source>
</evidence>
<accession>A0A2N9WRU1</accession>
<evidence type="ECO:0000256" key="2">
    <source>
        <dbReference type="ARBA" id="ARBA00001946"/>
    </source>
</evidence>
<sequence>MNMFTSPDSLNQFLHYASTTTIPAILNQRKQLLQQLPITFRRAAVLMPFDWNHGATQIWLSQRSKQLRQHSGQIAFPGGKLEDNEDSITAAFRESAEEAGLIRHQWHLAGTLSPCYLPSGFKVVPVLAWSNAHLQWRPNCAEVSEIFAIPLSIILDSNQYQQSVMRYQQRWLPVYHLHYQHWHIWGATACMLLHIAQCYEAWYRQANNISPVN</sequence>